<dbReference type="Proteomes" id="UP000253987">
    <property type="component" value="Unassembled WGS sequence"/>
</dbReference>
<accession>A0A2V3ZH41</accession>
<keyword evidence="3 7" id="KW-0378">Hydrolase</keyword>
<evidence type="ECO:0000313" key="9">
    <source>
        <dbReference type="EMBL" id="PXX89130.1"/>
    </source>
</evidence>
<evidence type="ECO:0000256" key="6">
    <source>
        <dbReference type="ARBA" id="ARBA00023236"/>
    </source>
</evidence>
<dbReference type="GO" id="GO:0003677">
    <property type="term" value="F:DNA binding"/>
    <property type="evidence" value="ECO:0007669"/>
    <property type="project" value="InterPro"/>
</dbReference>
<evidence type="ECO:0000256" key="1">
    <source>
        <dbReference type="ARBA" id="ARBA00007484"/>
    </source>
</evidence>
<comment type="caution">
    <text evidence="9">The sequence shown here is derived from an EMBL/GenBank/DDBJ whole genome shotgun (WGS) entry which is preliminary data.</text>
</comment>
<dbReference type="GO" id="GO:0016787">
    <property type="term" value="F:hydrolase activity"/>
    <property type="evidence" value="ECO:0007669"/>
    <property type="project" value="UniProtKB-KW"/>
</dbReference>
<name>A0A2V3ZH41_9GAMM</name>
<keyword evidence="5" id="KW-0234">DNA repair</keyword>
<dbReference type="InterPro" id="IPR036286">
    <property type="entry name" value="LexA/Signal_pep-like_sf"/>
</dbReference>
<dbReference type="NCBIfam" id="NF007621">
    <property type="entry name" value="PRK10276.1"/>
    <property type="match status" value="1"/>
</dbReference>
<dbReference type="InterPro" id="IPR050077">
    <property type="entry name" value="LexA_repressor"/>
</dbReference>
<dbReference type="EMBL" id="QFWX01000008">
    <property type="protein sequence ID" value="PXX89130.1"/>
    <property type="molecule type" value="Genomic_DNA"/>
</dbReference>
<keyword evidence="4 7" id="KW-0068">Autocatalytic cleavage</keyword>
<comment type="similarity">
    <text evidence="1 7">Belongs to the peptidase S24 family.</text>
</comment>
<keyword evidence="10" id="KW-1185">Reference proteome</keyword>
<evidence type="ECO:0000259" key="8">
    <source>
        <dbReference type="Pfam" id="PF00717"/>
    </source>
</evidence>
<dbReference type="GO" id="GO:0006355">
    <property type="term" value="P:regulation of DNA-templated transcription"/>
    <property type="evidence" value="ECO:0007669"/>
    <property type="project" value="InterPro"/>
</dbReference>
<dbReference type="OrthoDB" id="9787787at2"/>
<keyword evidence="6" id="KW-0742">SOS response</keyword>
<evidence type="ECO:0000256" key="2">
    <source>
        <dbReference type="ARBA" id="ARBA00022763"/>
    </source>
</evidence>
<dbReference type="GO" id="GO:0009432">
    <property type="term" value="P:SOS response"/>
    <property type="evidence" value="ECO:0007669"/>
    <property type="project" value="UniProtKB-KW"/>
</dbReference>
<dbReference type="RefSeq" id="WP_114614290.1">
    <property type="nucleotide sequence ID" value="NZ_QFWX01000008.1"/>
</dbReference>
<evidence type="ECO:0000256" key="5">
    <source>
        <dbReference type="ARBA" id="ARBA00023204"/>
    </source>
</evidence>
<dbReference type="AlphaFoldDB" id="A0A2V3ZH41"/>
<dbReference type="Gene3D" id="2.10.109.10">
    <property type="entry name" value="Umud Fragment, subunit A"/>
    <property type="match status" value="1"/>
</dbReference>
<proteinExistence type="inferred from homology"/>
<dbReference type="PANTHER" id="PTHR33516">
    <property type="entry name" value="LEXA REPRESSOR"/>
    <property type="match status" value="1"/>
</dbReference>
<dbReference type="InterPro" id="IPR039418">
    <property type="entry name" value="LexA-like"/>
</dbReference>
<dbReference type="InterPro" id="IPR015927">
    <property type="entry name" value="Peptidase_S24_S26A/B/C"/>
</dbReference>
<gene>
    <name evidence="9" type="ORF">DIT71_16265</name>
</gene>
<evidence type="ECO:0000256" key="4">
    <source>
        <dbReference type="ARBA" id="ARBA00022813"/>
    </source>
</evidence>
<reference evidence="10" key="1">
    <citation type="submission" date="2018-05" db="EMBL/GenBank/DDBJ databases">
        <authorList>
            <person name="Lu D."/>
        </authorList>
    </citation>
    <scope>NUCLEOTIDE SEQUENCE [LARGE SCALE GENOMIC DNA]</scope>
    <source>
        <strain evidence="10">F01</strain>
    </source>
</reference>
<dbReference type="InterPro" id="IPR006197">
    <property type="entry name" value="Peptidase_S24_LexA"/>
</dbReference>
<keyword evidence="2" id="KW-0227">DNA damage</keyword>
<dbReference type="CDD" id="cd06529">
    <property type="entry name" value="S24_LexA-like"/>
    <property type="match status" value="1"/>
</dbReference>
<evidence type="ECO:0000256" key="3">
    <source>
        <dbReference type="ARBA" id="ARBA00022801"/>
    </source>
</evidence>
<protein>
    <submittedName>
        <fullName evidence="9">UV protection and mutation protein</fullName>
    </submittedName>
</protein>
<feature type="domain" description="Peptidase S24/S26A/S26B/S26C" evidence="8">
    <location>
        <begin position="18"/>
        <end position="134"/>
    </location>
</feature>
<dbReference type="PANTHER" id="PTHR33516:SF2">
    <property type="entry name" value="LEXA REPRESSOR-RELATED"/>
    <property type="match status" value="1"/>
</dbReference>
<dbReference type="PRINTS" id="PR00726">
    <property type="entry name" value="LEXASERPTASE"/>
</dbReference>
<evidence type="ECO:0000313" key="10">
    <source>
        <dbReference type="Proteomes" id="UP000253987"/>
    </source>
</evidence>
<organism evidence="9 10">
    <name type="scientific">Marinobacter vulgaris</name>
    <dbReference type="NCBI Taxonomy" id="1928331"/>
    <lineage>
        <taxon>Bacteria</taxon>
        <taxon>Pseudomonadati</taxon>
        <taxon>Pseudomonadota</taxon>
        <taxon>Gammaproteobacteria</taxon>
        <taxon>Pseudomonadales</taxon>
        <taxon>Marinobacteraceae</taxon>
        <taxon>Marinobacter</taxon>
    </lineage>
</organism>
<reference evidence="9 10" key="2">
    <citation type="submission" date="2018-06" db="EMBL/GenBank/DDBJ databases">
        <title>Marinobactersediminissp. nov, a moderately halophilic bacterium isolated from marine solar saltern.</title>
        <authorList>
            <person name="Zhang Y."/>
        </authorList>
    </citation>
    <scope>NUCLEOTIDE SEQUENCE [LARGE SCALE GENOMIC DNA]</scope>
    <source>
        <strain evidence="9 10">F01</strain>
    </source>
</reference>
<sequence>MPCILLGDYASFSRLNIPLFLERVSAGFPSPAEDYVEKTLDLNELCIQHPASTFFVRVQGESMVEAGILPEDVLVVDRSLRAKHGDIIIASLESEMTVKQLHLTPPPVRLLPRNPAYQPMIIDADMVLEVFGVVTNVVRSLKRGVSS</sequence>
<dbReference type="GO" id="GO:0006281">
    <property type="term" value="P:DNA repair"/>
    <property type="evidence" value="ECO:0007669"/>
    <property type="project" value="UniProtKB-KW"/>
</dbReference>
<evidence type="ECO:0000256" key="7">
    <source>
        <dbReference type="RuleBase" id="RU003991"/>
    </source>
</evidence>
<dbReference type="SUPFAM" id="SSF51306">
    <property type="entry name" value="LexA/Signal peptidase"/>
    <property type="match status" value="1"/>
</dbReference>
<dbReference type="Pfam" id="PF00717">
    <property type="entry name" value="Peptidase_S24"/>
    <property type="match status" value="1"/>
</dbReference>